<dbReference type="NCBIfam" id="TIGR01224">
    <property type="entry name" value="hutI"/>
    <property type="match status" value="1"/>
</dbReference>
<comment type="catalytic activity">
    <reaction evidence="7">
        <text>4-imidazolone-5-propanoate + H2O = N-formimidoyl-L-glutamate</text>
        <dbReference type="Rhea" id="RHEA:23660"/>
        <dbReference type="ChEBI" id="CHEBI:15377"/>
        <dbReference type="ChEBI" id="CHEBI:58928"/>
        <dbReference type="ChEBI" id="CHEBI:77893"/>
        <dbReference type="EC" id="3.5.2.7"/>
    </reaction>
</comment>
<feature type="binding site" evidence="7">
    <location>
        <position position="84"/>
    </location>
    <ligand>
        <name>Zn(2+)</name>
        <dbReference type="ChEBI" id="CHEBI:29105"/>
    </ligand>
</feature>
<dbReference type="InterPro" id="IPR011059">
    <property type="entry name" value="Metal-dep_hydrolase_composite"/>
</dbReference>
<feature type="binding site" evidence="7">
    <location>
        <position position="328"/>
    </location>
    <ligand>
        <name>N-formimidoyl-L-glutamate</name>
        <dbReference type="ChEBI" id="CHEBI:58928"/>
    </ligand>
</feature>
<evidence type="ECO:0000256" key="3">
    <source>
        <dbReference type="ARBA" id="ARBA00022801"/>
    </source>
</evidence>
<dbReference type="Pfam" id="PF01979">
    <property type="entry name" value="Amidohydro_1"/>
    <property type="match status" value="1"/>
</dbReference>
<feature type="binding site" evidence="7">
    <location>
        <position position="252"/>
    </location>
    <ligand>
        <name>Fe(3+)</name>
        <dbReference type="ChEBI" id="CHEBI:29034"/>
    </ligand>
</feature>
<protein>
    <recommendedName>
        <fullName evidence="1 7">Imidazolonepropionase</fullName>
        <ecNumber evidence="1 7">3.5.2.7</ecNumber>
    </recommendedName>
    <alternativeName>
        <fullName evidence="7">Imidazolone-5-propionate hydrolase</fullName>
    </alternativeName>
</protein>
<keyword evidence="5 7" id="KW-0862">Zinc</keyword>
<dbReference type="RefSeq" id="WP_281095026.1">
    <property type="nucleotide sequence ID" value="NZ_JARYZI010000009.1"/>
</dbReference>
<dbReference type="PANTHER" id="PTHR42752">
    <property type="entry name" value="IMIDAZOLONEPROPIONASE"/>
    <property type="match status" value="1"/>
</dbReference>
<keyword evidence="3 7" id="KW-0378">Hydrolase</keyword>
<evidence type="ECO:0000313" key="10">
    <source>
        <dbReference type="Proteomes" id="UP001158045"/>
    </source>
</evidence>
<feature type="binding site" evidence="7">
    <location>
        <position position="255"/>
    </location>
    <ligand>
        <name>4-imidazolone-5-propanoate</name>
        <dbReference type="ChEBI" id="CHEBI:77893"/>
    </ligand>
</feature>
<keyword evidence="6 7" id="KW-0408">Iron</keyword>
<organism evidence="9 10">
    <name type="scientific">Fusibacter bizertensis</name>
    <dbReference type="NCBI Taxonomy" id="1488331"/>
    <lineage>
        <taxon>Bacteria</taxon>
        <taxon>Bacillati</taxon>
        <taxon>Bacillota</taxon>
        <taxon>Clostridia</taxon>
        <taxon>Eubacteriales</taxon>
        <taxon>Eubacteriales Family XII. Incertae Sedis</taxon>
        <taxon>Fusibacter</taxon>
    </lineage>
</organism>
<keyword evidence="7" id="KW-0963">Cytoplasm</keyword>
<evidence type="ECO:0000256" key="1">
    <source>
        <dbReference type="ARBA" id="ARBA00012864"/>
    </source>
</evidence>
<feature type="binding site" evidence="7">
    <location>
        <position position="330"/>
    </location>
    <ligand>
        <name>N-formimidoyl-L-glutamate</name>
        <dbReference type="ChEBI" id="CHEBI:58928"/>
    </ligand>
</feature>
<feature type="binding site" evidence="7">
    <location>
        <position position="252"/>
    </location>
    <ligand>
        <name>Zn(2+)</name>
        <dbReference type="ChEBI" id="CHEBI:29105"/>
    </ligand>
</feature>
<feature type="binding site" evidence="7">
    <location>
        <position position="91"/>
    </location>
    <ligand>
        <name>4-imidazolone-5-propanoate</name>
        <dbReference type="ChEBI" id="CHEBI:77893"/>
    </ligand>
</feature>
<dbReference type="SUPFAM" id="SSF51338">
    <property type="entry name" value="Composite domain of metallo-dependent hydrolases"/>
    <property type="match status" value="1"/>
</dbReference>
<dbReference type="PANTHER" id="PTHR42752:SF1">
    <property type="entry name" value="IMIDAZOLONEPROPIONASE-RELATED"/>
    <property type="match status" value="1"/>
</dbReference>
<comment type="function">
    <text evidence="7">Catalyzes the hydrolytic cleavage of the carbon-nitrogen bond in imidazolone-5-propanoate to yield N-formimidoyl-L-glutamate. It is the third step in the universal histidine degradation pathway.</text>
</comment>
<evidence type="ECO:0000259" key="8">
    <source>
        <dbReference type="Pfam" id="PF01979"/>
    </source>
</evidence>
<dbReference type="EC" id="3.5.2.7" evidence="1 7"/>
<feature type="binding site" evidence="7">
    <location>
        <position position="154"/>
    </location>
    <ligand>
        <name>N-formimidoyl-L-glutamate</name>
        <dbReference type="ChEBI" id="CHEBI:58928"/>
    </ligand>
</feature>
<evidence type="ECO:0000313" key="9">
    <source>
        <dbReference type="EMBL" id="MDH8679129.1"/>
    </source>
</evidence>
<dbReference type="InterPro" id="IPR005920">
    <property type="entry name" value="HutI"/>
</dbReference>
<keyword evidence="10" id="KW-1185">Reference proteome</keyword>
<evidence type="ECO:0000256" key="2">
    <source>
        <dbReference type="ARBA" id="ARBA00022723"/>
    </source>
</evidence>
<comment type="subcellular location">
    <subcellularLocation>
        <location evidence="7">Cytoplasm</location>
    </subcellularLocation>
</comment>
<feature type="binding site" evidence="7">
    <location>
        <position position="82"/>
    </location>
    <ligand>
        <name>Zn(2+)</name>
        <dbReference type="ChEBI" id="CHEBI:29105"/>
    </ligand>
</feature>
<reference evidence="9 10" key="1">
    <citation type="submission" date="2023-04" db="EMBL/GenBank/DDBJ databases">
        <title>Fusibacter bizertensis strain WBS, isolated from littoral bottom sediments of the Arctic seas - biochemical and genomic analysis.</title>
        <authorList>
            <person name="Brioukhanov A.L."/>
        </authorList>
    </citation>
    <scope>NUCLEOTIDE SEQUENCE [LARGE SCALE GENOMIC DNA]</scope>
    <source>
        <strain evidence="9 10">WBS</strain>
    </source>
</reference>
<proteinExistence type="inferred from homology"/>
<gene>
    <name evidence="7 9" type="primary">hutI</name>
    <name evidence="9" type="ORF">QE109_13295</name>
</gene>
<comment type="pathway">
    <text evidence="7">Amino-acid degradation; L-histidine degradation into L-glutamate; N-formimidoyl-L-glutamate from L-histidine: step 3/3.</text>
</comment>
<keyword evidence="4 7" id="KW-0369">Histidine metabolism</keyword>
<feature type="binding site" evidence="7">
    <location>
        <position position="82"/>
    </location>
    <ligand>
        <name>Fe(3+)</name>
        <dbReference type="ChEBI" id="CHEBI:29034"/>
    </ligand>
</feature>
<accession>A0ABT6NFC1</accession>
<feature type="binding site" evidence="7">
    <location>
        <position position="154"/>
    </location>
    <ligand>
        <name>4-imidazolone-5-propanoate</name>
        <dbReference type="ChEBI" id="CHEBI:77893"/>
    </ligand>
</feature>
<comment type="caution">
    <text evidence="9">The sequence shown here is derived from an EMBL/GenBank/DDBJ whole genome shotgun (WGS) entry which is preliminary data.</text>
</comment>
<dbReference type="GO" id="GO:0050480">
    <property type="term" value="F:imidazolonepropionase activity"/>
    <property type="evidence" value="ECO:0007669"/>
    <property type="project" value="UniProtKB-EC"/>
</dbReference>
<comment type="cofactor">
    <cofactor evidence="7">
        <name>Zn(2+)</name>
        <dbReference type="ChEBI" id="CHEBI:29105"/>
    </cofactor>
    <cofactor evidence="7">
        <name>Fe(3+)</name>
        <dbReference type="ChEBI" id="CHEBI:29034"/>
    </cofactor>
    <text evidence="7">Binds 1 zinc or iron ion per subunit.</text>
</comment>
<evidence type="ECO:0000256" key="7">
    <source>
        <dbReference type="HAMAP-Rule" id="MF_00372"/>
    </source>
</evidence>
<dbReference type="HAMAP" id="MF_00372">
    <property type="entry name" value="HutI"/>
    <property type="match status" value="1"/>
</dbReference>
<keyword evidence="2 7" id="KW-0479">Metal-binding</keyword>
<sequence length="423" mass="46195">MKKGSVVIHNASEVVTCSGYKGKAGAQMQDLNVLKNASVIVEDGIITKVTAEPIDLEYFLEKDFKVIDAKGKCVLPGFVDSHTHFIFGGYREEEYNWRLNGISYMDIMSRGGGIINSVKGTMATSKEDLIQVGIKRLNSMTSFGVTTVEGKSGYGLDLDTEIKQLEVMKELNKLHSLDIITTFLGPHARPAAYKQDPEAFIDFMIEEVLPVVDQRGLAEFSDIFCEENVFSIEQSRRFLNAAKKLGFKIKIHADEIVALGGAELSAELGAISADHLLQASDLGIEAMKNAGVVATLLPCTAFSLKEHYARARYMIDQGLIVALATDFNPGSCFTESIALLIALATNQMGMTIEETITALTINGAAALDRADQIGSIDIGKKADLVVHEFPSYKFLPYHIGVSTVEKVIKNGVLILDKENNQPY</sequence>
<name>A0ABT6NFC1_9FIRM</name>
<feature type="domain" description="Amidohydrolase-related" evidence="8">
    <location>
        <begin position="74"/>
        <end position="412"/>
    </location>
</feature>
<evidence type="ECO:0000256" key="4">
    <source>
        <dbReference type="ARBA" id="ARBA00022808"/>
    </source>
</evidence>
<evidence type="ECO:0000256" key="6">
    <source>
        <dbReference type="ARBA" id="ARBA00023004"/>
    </source>
</evidence>
<feature type="binding site" evidence="7">
    <location>
        <position position="331"/>
    </location>
    <ligand>
        <name>4-imidazolone-5-propanoate</name>
        <dbReference type="ChEBI" id="CHEBI:77893"/>
    </ligand>
</feature>
<feature type="binding site" evidence="7">
    <location>
        <position position="326"/>
    </location>
    <ligand>
        <name>Fe(3+)</name>
        <dbReference type="ChEBI" id="CHEBI:29034"/>
    </ligand>
</feature>
<dbReference type="EMBL" id="JARYZI010000009">
    <property type="protein sequence ID" value="MDH8679129.1"/>
    <property type="molecule type" value="Genomic_DNA"/>
</dbReference>
<dbReference type="Gene3D" id="3.20.20.140">
    <property type="entry name" value="Metal-dependent hydrolases"/>
    <property type="match status" value="1"/>
</dbReference>
<feature type="binding site" evidence="7">
    <location>
        <position position="326"/>
    </location>
    <ligand>
        <name>Zn(2+)</name>
        <dbReference type="ChEBI" id="CHEBI:29105"/>
    </ligand>
</feature>
<dbReference type="CDD" id="cd01296">
    <property type="entry name" value="Imidazolone-5PH"/>
    <property type="match status" value="1"/>
</dbReference>
<dbReference type="InterPro" id="IPR032466">
    <property type="entry name" value="Metal_Hydrolase"/>
</dbReference>
<feature type="binding site" evidence="7">
    <location>
        <position position="187"/>
    </location>
    <ligand>
        <name>4-imidazolone-5-propanoate</name>
        <dbReference type="ChEBI" id="CHEBI:77893"/>
    </ligand>
</feature>
<dbReference type="Proteomes" id="UP001158045">
    <property type="component" value="Unassembled WGS sequence"/>
</dbReference>
<evidence type="ECO:0000256" key="5">
    <source>
        <dbReference type="ARBA" id="ARBA00022833"/>
    </source>
</evidence>
<dbReference type="Gene3D" id="2.30.40.10">
    <property type="entry name" value="Urease, subunit C, domain 1"/>
    <property type="match status" value="1"/>
</dbReference>
<feature type="binding site" evidence="7">
    <location>
        <position position="84"/>
    </location>
    <ligand>
        <name>Fe(3+)</name>
        <dbReference type="ChEBI" id="CHEBI:29034"/>
    </ligand>
</feature>
<dbReference type="SUPFAM" id="SSF51556">
    <property type="entry name" value="Metallo-dependent hydrolases"/>
    <property type="match status" value="1"/>
</dbReference>
<comment type="similarity">
    <text evidence="7">Belongs to the metallo-dependent hydrolases superfamily. HutI family.</text>
</comment>
<dbReference type="InterPro" id="IPR006680">
    <property type="entry name" value="Amidohydro-rel"/>
</dbReference>